<accession>A0A1M2W1G2</accession>
<dbReference type="Proteomes" id="UP000184267">
    <property type="component" value="Unassembled WGS sequence"/>
</dbReference>
<sequence>MRCLGRDEDQAGIGRWGVTMIGGKSKGVFGRAAMGTRECAMASIRDELMAPRSATESGFCEGPLGSQHVVITPA</sequence>
<name>A0A1M2W1G2_TRAPU</name>
<dbReference type="AlphaFoldDB" id="A0A1M2W1G2"/>
<evidence type="ECO:0000313" key="1">
    <source>
        <dbReference type="EMBL" id="OJT13691.1"/>
    </source>
</evidence>
<comment type="caution">
    <text evidence="1">The sequence shown here is derived from an EMBL/GenBank/DDBJ whole genome shotgun (WGS) entry which is preliminary data.</text>
</comment>
<dbReference type="EMBL" id="MNAD01000373">
    <property type="protein sequence ID" value="OJT13691.1"/>
    <property type="molecule type" value="Genomic_DNA"/>
</dbReference>
<keyword evidence="2" id="KW-1185">Reference proteome</keyword>
<organism evidence="1 2">
    <name type="scientific">Trametes pubescens</name>
    <name type="common">White-rot fungus</name>
    <dbReference type="NCBI Taxonomy" id="154538"/>
    <lineage>
        <taxon>Eukaryota</taxon>
        <taxon>Fungi</taxon>
        <taxon>Dikarya</taxon>
        <taxon>Basidiomycota</taxon>
        <taxon>Agaricomycotina</taxon>
        <taxon>Agaricomycetes</taxon>
        <taxon>Polyporales</taxon>
        <taxon>Polyporaceae</taxon>
        <taxon>Trametes</taxon>
    </lineage>
</organism>
<reference evidence="1 2" key="1">
    <citation type="submission" date="2016-10" db="EMBL/GenBank/DDBJ databases">
        <title>Genome sequence of the basidiomycete white-rot fungus Trametes pubescens.</title>
        <authorList>
            <person name="Makela M.R."/>
            <person name="Granchi Z."/>
            <person name="Peng M."/>
            <person name="De Vries R.P."/>
            <person name="Grigoriev I."/>
            <person name="Riley R."/>
            <person name="Hilden K."/>
        </authorList>
    </citation>
    <scope>NUCLEOTIDE SEQUENCE [LARGE SCALE GENOMIC DNA]</scope>
    <source>
        <strain evidence="1 2">FBCC735</strain>
    </source>
</reference>
<gene>
    <name evidence="1" type="ORF">TRAPUB_9790</name>
</gene>
<proteinExistence type="predicted"/>
<protein>
    <submittedName>
        <fullName evidence="1">Uncharacterized protein</fullName>
    </submittedName>
</protein>
<evidence type="ECO:0000313" key="2">
    <source>
        <dbReference type="Proteomes" id="UP000184267"/>
    </source>
</evidence>